<proteinExistence type="predicted"/>
<evidence type="ECO:0000256" key="1">
    <source>
        <dbReference type="SAM" id="MobiDB-lite"/>
    </source>
</evidence>
<dbReference type="EMBL" id="JARJLG010000081">
    <property type="protein sequence ID" value="KAJ7750729.1"/>
    <property type="molecule type" value="Genomic_DNA"/>
</dbReference>
<keyword evidence="3" id="KW-1185">Reference proteome</keyword>
<feature type="region of interest" description="Disordered" evidence="1">
    <location>
        <begin position="43"/>
        <end position="93"/>
    </location>
</feature>
<protein>
    <submittedName>
        <fullName evidence="2">Uncharacterized protein</fullName>
    </submittedName>
</protein>
<reference evidence="2" key="1">
    <citation type="submission" date="2023-03" db="EMBL/GenBank/DDBJ databases">
        <title>Massive genome expansion in bonnet fungi (Mycena s.s.) driven by repeated elements and novel gene families across ecological guilds.</title>
        <authorList>
            <consortium name="Lawrence Berkeley National Laboratory"/>
            <person name="Harder C.B."/>
            <person name="Miyauchi S."/>
            <person name="Viragh M."/>
            <person name="Kuo A."/>
            <person name="Thoen E."/>
            <person name="Andreopoulos B."/>
            <person name="Lu D."/>
            <person name="Skrede I."/>
            <person name="Drula E."/>
            <person name="Henrissat B."/>
            <person name="Morin E."/>
            <person name="Kohler A."/>
            <person name="Barry K."/>
            <person name="LaButti K."/>
            <person name="Morin E."/>
            <person name="Salamov A."/>
            <person name="Lipzen A."/>
            <person name="Mereny Z."/>
            <person name="Hegedus B."/>
            <person name="Baldrian P."/>
            <person name="Stursova M."/>
            <person name="Weitz H."/>
            <person name="Taylor A."/>
            <person name="Grigoriev I.V."/>
            <person name="Nagy L.G."/>
            <person name="Martin F."/>
            <person name="Kauserud H."/>
        </authorList>
    </citation>
    <scope>NUCLEOTIDE SEQUENCE</scope>
    <source>
        <strain evidence="2">CBHHK188m</strain>
    </source>
</reference>
<gene>
    <name evidence="2" type="ORF">DFH07DRAFT_775061</name>
</gene>
<organism evidence="2 3">
    <name type="scientific">Mycena maculata</name>
    <dbReference type="NCBI Taxonomy" id="230809"/>
    <lineage>
        <taxon>Eukaryota</taxon>
        <taxon>Fungi</taxon>
        <taxon>Dikarya</taxon>
        <taxon>Basidiomycota</taxon>
        <taxon>Agaricomycotina</taxon>
        <taxon>Agaricomycetes</taxon>
        <taxon>Agaricomycetidae</taxon>
        <taxon>Agaricales</taxon>
        <taxon>Marasmiineae</taxon>
        <taxon>Mycenaceae</taxon>
        <taxon>Mycena</taxon>
    </lineage>
</organism>
<evidence type="ECO:0000313" key="2">
    <source>
        <dbReference type="EMBL" id="KAJ7750729.1"/>
    </source>
</evidence>
<evidence type="ECO:0000313" key="3">
    <source>
        <dbReference type="Proteomes" id="UP001215280"/>
    </source>
</evidence>
<comment type="caution">
    <text evidence="2">The sequence shown here is derived from an EMBL/GenBank/DDBJ whole genome shotgun (WGS) entry which is preliminary data.</text>
</comment>
<dbReference type="AlphaFoldDB" id="A0AAD7N9V1"/>
<dbReference type="Proteomes" id="UP001215280">
    <property type="component" value="Unassembled WGS sequence"/>
</dbReference>
<accession>A0AAD7N9V1</accession>
<sequence length="197" mass="21859">MVKERKKYLFQGFESTGRFCDVCGRWIKFGKAGVANWNSHIDGQDHKDANKAAKSAGSKAKDNIPPPEWSCDNDCRENAGQNRKKRRTSRGPYRTFSTQISTVNTSWAKQRAILRAKDEVDVGEPEVLDASKFGWKIGIGHVLSISSTNSKHFSGPDKPARHDGGLEVAWVPTISCPISSFVILDIDDSRSIGHQNN</sequence>
<name>A0AAD7N9V1_9AGAR</name>